<dbReference type="GO" id="GO:0003700">
    <property type="term" value="F:DNA-binding transcription factor activity"/>
    <property type="evidence" value="ECO:0007669"/>
    <property type="project" value="InterPro"/>
</dbReference>
<dbReference type="Pfam" id="PF07729">
    <property type="entry name" value="FCD"/>
    <property type="match status" value="1"/>
</dbReference>
<gene>
    <name evidence="5" type="ORF">SAMN04489809_1555</name>
</gene>
<feature type="domain" description="HTH gntR-type" evidence="4">
    <location>
        <begin position="33"/>
        <end position="100"/>
    </location>
</feature>
<dbReference type="PANTHER" id="PTHR43537">
    <property type="entry name" value="TRANSCRIPTIONAL REGULATOR, GNTR FAMILY"/>
    <property type="match status" value="1"/>
</dbReference>
<organism evidence="5 6">
    <name type="scientific">Microbacterium paraoxydans</name>
    <dbReference type="NCBI Taxonomy" id="199592"/>
    <lineage>
        <taxon>Bacteria</taxon>
        <taxon>Bacillati</taxon>
        <taxon>Actinomycetota</taxon>
        <taxon>Actinomycetes</taxon>
        <taxon>Micrococcales</taxon>
        <taxon>Microbacteriaceae</taxon>
        <taxon>Microbacterium</taxon>
    </lineage>
</organism>
<dbReference type="SUPFAM" id="SSF48008">
    <property type="entry name" value="GntR ligand-binding domain-like"/>
    <property type="match status" value="1"/>
</dbReference>
<keyword evidence="1" id="KW-0805">Transcription regulation</keyword>
<dbReference type="InterPro" id="IPR011711">
    <property type="entry name" value="GntR_C"/>
</dbReference>
<dbReference type="Gene3D" id="1.20.120.530">
    <property type="entry name" value="GntR ligand-binding domain-like"/>
    <property type="match status" value="1"/>
</dbReference>
<evidence type="ECO:0000259" key="4">
    <source>
        <dbReference type="PROSITE" id="PS50949"/>
    </source>
</evidence>
<evidence type="ECO:0000256" key="2">
    <source>
        <dbReference type="ARBA" id="ARBA00023125"/>
    </source>
</evidence>
<dbReference type="Gene3D" id="1.10.10.10">
    <property type="entry name" value="Winged helix-like DNA-binding domain superfamily/Winged helix DNA-binding domain"/>
    <property type="match status" value="1"/>
</dbReference>
<proteinExistence type="predicted"/>
<dbReference type="PRINTS" id="PR00035">
    <property type="entry name" value="HTHGNTR"/>
</dbReference>
<evidence type="ECO:0000313" key="6">
    <source>
        <dbReference type="Proteomes" id="UP000182126"/>
    </source>
</evidence>
<name>A0A1H1R3Q4_9MICO</name>
<keyword evidence="2 5" id="KW-0238">DNA-binding</keyword>
<reference evidence="5 6" key="1">
    <citation type="submission" date="2016-10" db="EMBL/GenBank/DDBJ databases">
        <authorList>
            <person name="de Groot N.N."/>
        </authorList>
    </citation>
    <scope>NUCLEOTIDE SEQUENCE [LARGE SCALE GENOMIC DNA]</scope>
    <source>
        <strain evidence="5 6">DSM 15019</strain>
    </source>
</reference>
<dbReference type="SMART" id="SM00345">
    <property type="entry name" value="HTH_GNTR"/>
    <property type="match status" value="1"/>
</dbReference>
<dbReference type="RefSeq" id="WP_060923425.1">
    <property type="nucleotide sequence ID" value="NZ_LT629770.1"/>
</dbReference>
<sequence>MDATPSESGSTLHTHAVDSQRRAAALGEGNRVLSRTQKVYVALRDDIVRTRLAPGEVVIEPELAARFGVSKTPVREALQILVVEGLVVALPRRGYVVRPLGISEVREVLDLRLIIEPPMAAGATRYGNEAFVEELSSILDAQRSGSGTAELTDAARAFHECILGAARNARAKTLMSGLFDETTRSHHLIPAIDARIHSDVENNGHQQVLEAIRTGDPRAAEEAMRRHLVELREFVLQAFLEA</sequence>
<dbReference type="Pfam" id="PF00392">
    <property type="entry name" value="GntR"/>
    <property type="match status" value="1"/>
</dbReference>
<dbReference type="PANTHER" id="PTHR43537:SF5">
    <property type="entry name" value="UXU OPERON TRANSCRIPTIONAL REGULATOR"/>
    <property type="match status" value="1"/>
</dbReference>
<evidence type="ECO:0000256" key="1">
    <source>
        <dbReference type="ARBA" id="ARBA00023015"/>
    </source>
</evidence>
<dbReference type="InterPro" id="IPR036390">
    <property type="entry name" value="WH_DNA-bd_sf"/>
</dbReference>
<dbReference type="EMBL" id="LT629770">
    <property type="protein sequence ID" value="SDS30270.1"/>
    <property type="molecule type" value="Genomic_DNA"/>
</dbReference>
<protein>
    <submittedName>
        <fullName evidence="5">DNA-binding transcriptional regulator, GntR family</fullName>
    </submittedName>
</protein>
<dbReference type="GO" id="GO:0003677">
    <property type="term" value="F:DNA binding"/>
    <property type="evidence" value="ECO:0007669"/>
    <property type="project" value="UniProtKB-KW"/>
</dbReference>
<dbReference type="Proteomes" id="UP000182126">
    <property type="component" value="Chromosome I"/>
</dbReference>
<accession>A0A1H1R3Q4</accession>
<dbReference type="InterPro" id="IPR008920">
    <property type="entry name" value="TF_FadR/GntR_C"/>
</dbReference>
<evidence type="ECO:0000313" key="5">
    <source>
        <dbReference type="EMBL" id="SDS30270.1"/>
    </source>
</evidence>
<dbReference type="InterPro" id="IPR000524">
    <property type="entry name" value="Tscrpt_reg_HTH_GntR"/>
</dbReference>
<dbReference type="InterPro" id="IPR036388">
    <property type="entry name" value="WH-like_DNA-bd_sf"/>
</dbReference>
<dbReference type="CDD" id="cd07377">
    <property type="entry name" value="WHTH_GntR"/>
    <property type="match status" value="1"/>
</dbReference>
<dbReference type="SMART" id="SM00895">
    <property type="entry name" value="FCD"/>
    <property type="match status" value="1"/>
</dbReference>
<dbReference type="AlphaFoldDB" id="A0A1H1R3Q4"/>
<evidence type="ECO:0000256" key="3">
    <source>
        <dbReference type="ARBA" id="ARBA00023163"/>
    </source>
</evidence>
<dbReference type="GeneID" id="36300795"/>
<keyword evidence="3" id="KW-0804">Transcription</keyword>
<dbReference type="eggNOG" id="COG1802">
    <property type="taxonomic scope" value="Bacteria"/>
</dbReference>
<dbReference type="PROSITE" id="PS50949">
    <property type="entry name" value="HTH_GNTR"/>
    <property type="match status" value="1"/>
</dbReference>
<dbReference type="SUPFAM" id="SSF46785">
    <property type="entry name" value="Winged helix' DNA-binding domain"/>
    <property type="match status" value="1"/>
</dbReference>